<feature type="non-terminal residue" evidence="2">
    <location>
        <position position="61"/>
    </location>
</feature>
<dbReference type="PROSITE" id="PS50937">
    <property type="entry name" value="HTH_MERR_2"/>
    <property type="match status" value="1"/>
</dbReference>
<name>A0A9D1JFT7_9FIRM</name>
<proteinExistence type="predicted"/>
<reference evidence="2" key="1">
    <citation type="submission" date="2020-10" db="EMBL/GenBank/DDBJ databases">
        <authorList>
            <person name="Gilroy R."/>
        </authorList>
    </citation>
    <scope>NUCLEOTIDE SEQUENCE</scope>
    <source>
        <strain evidence="2">ChiSxjej1B13-7041</strain>
    </source>
</reference>
<evidence type="ECO:0000313" key="2">
    <source>
        <dbReference type="EMBL" id="HIR92547.1"/>
    </source>
</evidence>
<dbReference type="SUPFAM" id="SSF46955">
    <property type="entry name" value="Putative DNA-binding domain"/>
    <property type="match status" value="1"/>
</dbReference>
<keyword evidence="2" id="KW-0238">DNA-binding</keyword>
<feature type="domain" description="HTH merR-type" evidence="1">
    <location>
        <begin position="34"/>
        <end position="61"/>
    </location>
</feature>
<evidence type="ECO:0000313" key="3">
    <source>
        <dbReference type="Proteomes" id="UP000886841"/>
    </source>
</evidence>
<dbReference type="Pfam" id="PF00376">
    <property type="entry name" value="MerR"/>
    <property type="match status" value="1"/>
</dbReference>
<accession>A0A9D1JFT7</accession>
<organism evidence="2 3">
    <name type="scientific">Candidatus Egerieimonas intestinavium</name>
    <dbReference type="NCBI Taxonomy" id="2840777"/>
    <lineage>
        <taxon>Bacteria</taxon>
        <taxon>Bacillati</taxon>
        <taxon>Bacillota</taxon>
        <taxon>Clostridia</taxon>
        <taxon>Lachnospirales</taxon>
        <taxon>Lachnospiraceae</taxon>
        <taxon>Lachnospiraceae incertae sedis</taxon>
        <taxon>Candidatus Egerieimonas</taxon>
    </lineage>
</organism>
<comment type="caution">
    <text evidence="2">The sequence shown here is derived from an EMBL/GenBank/DDBJ whole genome shotgun (WGS) entry which is preliminary data.</text>
</comment>
<protein>
    <submittedName>
        <fullName evidence="2">MerR family DNA-binding transcriptional regulator</fullName>
    </submittedName>
</protein>
<dbReference type="InterPro" id="IPR009061">
    <property type="entry name" value="DNA-bd_dom_put_sf"/>
</dbReference>
<gene>
    <name evidence="2" type="ORF">IAB98_03870</name>
</gene>
<reference evidence="2" key="2">
    <citation type="journal article" date="2021" name="PeerJ">
        <title>Extensive microbial diversity within the chicken gut microbiome revealed by metagenomics and culture.</title>
        <authorList>
            <person name="Gilroy R."/>
            <person name="Ravi A."/>
            <person name="Getino M."/>
            <person name="Pursley I."/>
            <person name="Horton D.L."/>
            <person name="Alikhan N.F."/>
            <person name="Baker D."/>
            <person name="Gharbi K."/>
            <person name="Hall N."/>
            <person name="Watson M."/>
            <person name="Adriaenssens E.M."/>
            <person name="Foster-Nyarko E."/>
            <person name="Jarju S."/>
            <person name="Secka A."/>
            <person name="Antonio M."/>
            <person name="Oren A."/>
            <person name="Chaudhuri R.R."/>
            <person name="La Ragione R."/>
            <person name="Hildebrand F."/>
            <person name="Pallen M.J."/>
        </authorList>
    </citation>
    <scope>NUCLEOTIDE SEQUENCE</scope>
    <source>
        <strain evidence="2">ChiSxjej1B13-7041</strain>
    </source>
</reference>
<dbReference type="Gene3D" id="1.10.1660.10">
    <property type="match status" value="1"/>
</dbReference>
<dbReference type="GO" id="GO:0006355">
    <property type="term" value="P:regulation of DNA-templated transcription"/>
    <property type="evidence" value="ECO:0007669"/>
    <property type="project" value="InterPro"/>
</dbReference>
<dbReference type="EMBL" id="DVHU01000032">
    <property type="protein sequence ID" value="HIR92547.1"/>
    <property type="molecule type" value="Genomic_DNA"/>
</dbReference>
<dbReference type="GO" id="GO:0003677">
    <property type="term" value="F:DNA binding"/>
    <property type="evidence" value="ECO:0007669"/>
    <property type="project" value="UniProtKB-KW"/>
</dbReference>
<dbReference type="InterPro" id="IPR000551">
    <property type="entry name" value="MerR-type_HTH_dom"/>
</dbReference>
<dbReference type="Proteomes" id="UP000886841">
    <property type="component" value="Unassembled WGS sequence"/>
</dbReference>
<evidence type="ECO:0000259" key="1">
    <source>
        <dbReference type="PROSITE" id="PS50937"/>
    </source>
</evidence>
<dbReference type="AlphaFoldDB" id="A0A9D1JFT7"/>
<sequence length="61" mass="6964">MKQIVNISEKEYCYHVSVTDYALYTGKGKAVVKRTSEVSKIVGVSKRTIQFYDDEGMIKVE</sequence>